<protein>
    <submittedName>
        <fullName evidence="1">Uncharacterized protein</fullName>
    </submittedName>
</protein>
<accession>A0A4Y8ZUP1</accession>
<proteinExistence type="predicted"/>
<keyword evidence="2" id="KW-1185">Reference proteome</keyword>
<dbReference type="OrthoDB" id="8448149at2"/>
<dbReference type="Proteomes" id="UP000298213">
    <property type="component" value="Unassembled WGS sequence"/>
</dbReference>
<reference evidence="1 2" key="1">
    <citation type="submission" date="2019-03" db="EMBL/GenBank/DDBJ databases">
        <title>Genome sequence of Sphingomonas sp. 17J27-24.</title>
        <authorList>
            <person name="Kim M."/>
            <person name="Maeng S."/>
            <person name="Sathiyaraj S."/>
        </authorList>
    </citation>
    <scope>NUCLEOTIDE SEQUENCE [LARGE SCALE GENOMIC DNA]</scope>
    <source>
        <strain evidence="1 2">17J27-24</strain>
    </source>
</reference>
<comment type="caution">
    <text evidence="1">The sequence shown here is derived from an EMBL/GenBank/DDBJ whole genome shotgun (WGS) entry which is preliminary data.</text>
</comment>
<gene>
    <name evidence="1" type="ORF">E2493_02480</name>
</gene>
<dbReference type="EMBL" id="SPDV01000003">
    <property type="protein sequence ID" value="TFI59731.1"/>
    <property type="molecule type" value="Genomic_DNA"/>
</dbReference>
<dbReference type="AlphaFoldDB" id="A0A4Y8ZUP1"/>
<sequence length="111" mass="12359">MVDRATPARKVSLVVYVDAGNRLNEAAKISDAKVRAQRVDTIYRQAKRPVVEKLSGYLSAGLRIVTDLEGTPGMVVVGPAKTWRKVIQEQPDLMENPRWRMVPNDPEFAGV</sequence>
<evidence type="ECO:0000313" key="2">
    <source>
        <dbReference type="Proteomes" id="UP000298213"/>
    </source>
</evidence>
<name>A0A4Y8ZUP1_9SPHN</name>
<organism evidence="1 2">
    <name type="scientific">Sphingomonas parva</name>
    <dbReference type="NCBI Taxonomy" id="2555898"/>
    <lineage>
        <taxon>Bacteria</taxon>
        <taxon>Pseudomonadati</taxon>
        <taxon>Pseudomonadota</taxon>
        <taxon>Alphaproteobacteria</taxon>
        <taxon>Sphingomonadales</taxon>
        <taxon>Sphingomonadaceae</taxon>
        <taxon>Sphingomonas</taxon>
    </lineage>
</organism>
<dbReference type="RefSeq" id="WP_135083396.1">
    <property type="nucleotide sequence ID" value="NZ_SPDV01000003.1"/>
</dbReference>
<evidence type="ECO:0000313" key="1">
    <source>
        <dbReference type="EMBL" id="TFI59731.1"/>
    </source>
</evidence>